<dbReference type="Pfam" id="PF13472">
    <property type="entry name" value="Lipase_GDSL_2"/>
    <property type="match status" value="1"/>
</dbReference>
<reference evidence="2 3" key="1">
    <citation type="journal article" date="2009" name="Int. J. Syst. Evol. Microbiol.">
        <title>Paenibacillus contaminans sp. nov., isolated from a contaminated laboratory plate.</title>
        <authorList>
            <person name="Chou J.H."/>
            <person name="Lee J.H."/>
            <person name="Lin M.C."/>
            <person name="Chang P.S."/>
            <person name="Arun A.B."/>
            <person name="Young C.C."/>
            <person name="Chen W.M."/>
        </authorList>
    </citation>
    <scope>NUCLEOTIDE SEQUENCE [LARGE SCALE GENOMIC DNA]</scope>
    <source>
        <strain evidence="2 3">CKOBP-6</strain>
    </source>
</reference>
<name>A0A329LPW3_9BACL</name>
<evidence type="ECO:0000313" key="3">
    <source>
        <dbReference type="Proteomes" id="UP000250369"/>
    </source>
</evidence>
<protein>
    <recommendedName>
        <fullName evidence="1">SGNH hydrolase-type esterase domain-containing protein</fullName>
    </recommendedName>
</protein>
<dbReference type="Gene3D" id="2.60.120.260">
    <property type="entry name" value="Galactose-binding domain-like"/>
    <property type="match status" value="1"/>
</dbReference>
<dbReference type="RefSeq" id="WP_113036385.1">
    <property type="nucleotide sequence ID" value="NZ_QMFB01000046.1"/>
</dbReference>
<evidence type="ECO:0000259" key="1">
    <source>
        <dbReference type="Pfam" id="PF13472"/>
    </source>
</evidence>
<dbReference type="InterPro" id="IPR013830">
    <property type="entry name" value="SGNH_hydro"/>
</dbReference>
<evidence type="ECO:0000313" key="2">
    <source>
        <dbReference type="EMBL" id="RAV09904.1"/>
    </source>
</evidence>
<sequence>MLVSEERFHDFSMRNGLKRIALKLGNVPEVRIAFIGGSVTDGGGSSDRERTSYRSLTCRYLERRFPETAFTFVNAAIGGTDSTYGAYRLEDHIPNLAEVDLLFIEFAVNDAGNRTDSIRAMEGIVRHAKRKNPHIDICFLYTANQSGSESFTENARLQENIYNHEEVAEYYQLPSVNIASAIYSKIVSGTLQWKDLSEDTVHPNDFGYALYAQFLEVFLEESLRAANEESEDQLGLPSPIDPFCYANGKQLSPLEAEGASGWQEIKGWTTEKTCNWTPPADIYMAEKPGSEWMFRFTGTAIGISMLGGMDTGDVEVSIDGEPFRHISLFDRYCPAFYRPKLVLFADQLERGTHTIKVRISRDRHEQSGGNAVHILKLLVNG</sequence>
<feature type="domain" description="SGNH hydrolase-type esterase" evidence="1">
    <location>
        <begin position="34"/>
        <end position="210"/>
    </location>
</feature>
<gene>
    <name evidence="2" type="ORF">DQG23_38630</name>
</gene>
<dbReference type="InterPro" id="IPR036514">
    <property type="entry name" value="SGNH_hydro_sf"/>
</dbReference>
<dbReference type="Proteomes" id="UP000250369">
    <property type="component" value="Unassembled WGS sequence"/>
</dbReference>
<dbReference type="AlphaFoldDB" id="A0A329LPW3"/>
<comment type="caution">
    <text evidence="2">The sequence shown here is derived from an EMBL/GenBank/DDBJ whole genome shotgun (WGS) entry which is preliminary data.</text>
</comment>
<dbReference type="CDD" id="cd00229">
    <property type="entry name" value="SGNH_hydrolase"/>
    <property type="match status" value="1"/>
</dbReference>
<dbReference type="EMBL" id="QMFB01000046">
    <property type="protein sequence ID" value="RAV09904.1"/>
    <property type="molecule type" value="Genomic_DNA"/>
</dbReference>
<dbReference type="PANTHER" id="PTHR34407">
    <property type="entry name" value="EXPRESSED PROTEIN"/>
    <property type="match status" value="1"/>
</dbReference>
<dbReference type="PANTHER" id="PTHR34407:SF1">
    <property type="entry name" value="SGNH HYDROLASE-TYPE ESTERASE DOMAIN-CONTAINING PROTEIN"/>
    <property type="match status" value="1"/>
</dbReference>
<dbReference type="Gene3D" id="3.40.50.1110">
    <property type="entry name" value="SGNH hydrolase"/>
    <property type="match status" value="1"/>
</dbReference>
<accession>A0A329LPW3</accession>
<keyword evidence="3" id="KW-1185">Reference proteome</keyword>
<dbReference type="SUPFAM" id="SSF52266">
    <property type="entry name" value="SGNH hydrolase"/>
    <property type="match status" value="1"/>
</dbReference>
<organism evidence="2 3">
    <name type="scientific">Paenibacillus contaminans</name>
    <dbReference type="NCBI Taxonomy" id="450362"/>
    <lineage>
        <taxon>Bacteria</taxon>
        <taxon>Bacillati</taxon>
        <taxon>Bacillota</taxon>
        <taxon>Bacilli</taxon>
        <taxon>Bacillales</taxon>
        <taxon>Paenibacillaceae</taxon>
        <taxon>Paenibacillus</taxon>
    </lineage>
</organism>
<dbReference type="OrthoDB" id="8233337at2"/>
<proteinExistence type="predicted"/>